<sequence>MEKQELQKKNAEFIRKIKERDPLYFNKLKEGQKPEFLVLSCSDSRVSPSIITEMPLGYMFVHRNIANQVAVEDESFSASLYYALKYLEVKEIIVKGHTDCGGIKAAWSDNDDEELQTWLSKIRKDLPQKDVSKDMTIDELTKINVLKQVDNLKKHPIFKTYGKGVGVRGCLFHVESGELESLV</sequence>
<dbReference type="PROSITE" id="PS00704">
    <property type="entry name" value="PROK_CO2_ANHYDRASE_1"/>
    <property type="match status" value="1"/>
</dbReference>
<dbReference type="SUPFAM" id="SSF53056">
    <property type="entry name" value="beta-carbonic anhydrase, cab"/>
    <property type="match status" value="1"/>
</dbReference>
<keyword evidence="4" id="KW-0479">Metal-binding</keyword>
<dbReference type="EMBL" id="JBHUDE010000120">
    <property type="protein sequence ID" value="MFD1608621.1"/>
    <property type="molecule type" value="Genomic_DNA"/>
</dbReference>
<dbReference type="SMART" id="SM00947">
    <property type="entry name" value="Pro_CA"/>
    <property type="match status" value="1"/>
</dbReference>
<keyword evidence="9" id="KW-1185">Reference proteome</keyword>
<dbReference type="InterPro" id="IPR001765">
    <property type="entry name" value="Carbonic_anhydrase"/>
</dbReference>
<keyword evidence="6" id="KW-0456">Lyase</keyword>
<keyword evidence="5" id="KW-0862">Zinc</keyword>
<comment type="catalytic activity">
    <reaction evidence="7">
        <text>hydrogencarbonate + H(+) = CO2 + H2O</text>
        <dbReference type="Rhea" id="RHEA:10748"/>
        <dbReference type="ChEBI" id="CHEBI:15377"/>
        <dbReference type="ChEBI" id="CHEBI:15378"/>
        <dbReference type="ChEBI" id="CHEBI:16526"/>
        <dbReference type="ChEBI" id="CHEBI:17544"/>
        <dbReference type="EC" id="4.2.1.1"/>
    </reaction>
</comment>
<protein>
    <recommendedName>
        <fullName evidence="3">carbonic anhydrase</fullName>
        <ecNumber evidence="3">4.2.1.1</ecNumber>
    </recommendedName>
</protein>
<dbReference type="InterPro" id="IPR036874">
    <property type="entry name" value="Carbonic_anhydrase_sf"/>
</dbReference>
<evidence type="ECO:0000256" key="5">
    <source>
        <dbReference type="ARBA" id="ARBA00022833"/>
    </source>
</evidence>
<gene>
    <name evidence="8" type="ORF">ACFSBH_13390</name>
</gene>
<organism evidence="8 9">
    <name type="scientific">Oceanobacillus luteolus</name>
    <dbReference type="NCBI Taxonomy" id="1274358"/>
    <lineage>
        <taxon>Bacteria</taxon>
        <taxon>Bacillati</taxon>
        <taxon>Bacillota</taxon>
        <taxon>Bacilli</taxon>
        <taxon>Bacillales</taxon>
        <taxon>Bacillaceae</taxon>
        <taxon>Oceanobacillus</taxon>
    </lineage>
</organism>
<comment type="cofactor">
    <cofactor evidence="1">
        <name>Zn(2+)</name>
        <dbReference type="ChEBI" id="CHEBI:29105"/>
    </cofactor>
</comment>
<reference evidence="9" key="1">
    <citation type="journal article" date="2019" name="Int. J. Syst. Evol. Microbiol.">
        <title>The Global Catalogue of Microorganisms (GCM) 10K type strain sequencing project: providing services to taxonomists for standard genome sequencing and annotation.</title>
        <authorList>
            <consortium name="The Broad Institute Genomics Platform"/>
            <consortium name="The Broad Institute Genome Sequencing Center for Infectious Disease"/>
            <person name="Wu L."/>
            <person name="Ma J."/>
        </authorList>
    </citation>
    <scope>NUCLEOTIDE SEQUENCE [LARGE SCALE GENOMIC DNA]</scope>
    <source>
        <strain evidence="9">CGMCC 1.12376</strain>
    </source>
</reference>
<name>A0ABW4HSV9_9BACI</name>
<evidence type="ECO:0000313" key="9">
    <source>
        <dbReference type="Proteomes" id="UP001597221"/>
    </source>
</evidence>
<evidence type="ECO:0000256" key="2">
    <source>
        <dbReference type="ARBA" id="ARBA00006217"/>
    </source>
</evidence>
<dbReference type="Proteomes" id="UP001597221">
    <property type="component" value="Unassembled WGS sequence"/>
</dbReference>
<dbReference type="InterPro" id="IPR015892">
    <property type="entry name" value="Carbonic_anhydrase_CS"/>
</dbReference>
<dbReference type="EC" id="4.2.1.1" evidence="3"/>
<proteinExistence type="inferred from homology"/>
<evidence type="ECO:0000256" key="7">
    <source>
        <dbReference type="ARBA" id="ARBA00048348"/>
    </source>
</evidence>
<dbReference type="PANTHER" id="PTHR11002">
    <property type="entry name" value="CARBONIC ANHYDRASE"/>
    <property type="match status" value="1"/>
</dbReference>
<evidence type="ECO:0000256" key="1">
    <source>
        <dbReference type="ARBA" id="ARBA00001947"/>
    </source>
</evidence>
<comment type="caution">
    <text evidence="8">The sequence shown here is derived from an EMBL/GenBank/DDBJ whole genome shotgun (WGS) entry which is preliminary data.</text>
</comment>
<evidence type="ECO:0000256" key="3">
    <source>
        <dbReference type="ARBA" id="ARBA00012925"/>
    </source>
</evidence>
<evidence type="ECO:0000256" key="6">
    <source>
        <dbReference type="ARBA" id="ARBA00023239"/>
    </source>
</evidence>
<dbReference type="Gene3D" id="3.40.1050.10">
    <property type="entry name" value="Carbonic anhydrase"/>
    <property type="match status" value="1"/>
</dbReference>
<dbReference type="Pfam" id="PF00484">
    <property type="entry name" value="Pro_CA"/>
    <property type="match status" value="1"/>
</dbReference>
<evidence type="ECO:0000256" key="4">
    <source>
        <dbReference type="ARBA" id="ARBA00022723"/>
    </source>
</evidence>
<dbReference type="RefSeq" id="WP_126430608.1">
    <property type="nucleotide sequence ID" value="NZ_JBHUDE010000120.1"/>
</dbReference>
<evidence type="ECO:0000313" key="8">
    <source>
        <dbReference type="EMBL" id="MFD1608621.1"/>
    </source>
</evidence>
<accession>A0ABW4HSV9</accession>
<dbReference type="PANTHER" id="PTHR11002:SF76">
    <property type="entry name" value="CARBONIC ANHYDRASE"/>
    <property type="match status" value="1"/>
</dbReference>
<comment type="similarity">
    <text evidence="2">Belongs to the beta-class carbonic anhydrase family.</text>
</comment>